<accession>A0A2C9A3N4</accession>
<keyword evidence="2" id="KW-0472">Membrane</keyword>
<protein>
    <submittedName>
        <fullName evidence="3">Uncharacterized protein</fullName>
    </submittedName>
</protein>
<evidence type="ECO:0000256" key="2">
    <source>
        <dbReference type="SAM" id="Phobius"/>
    </source>
</evidence>
<keyword evidence="4" id="KW-1185">Reference proteome</keyword>
<dbReference type="Proteomes" id="UP000219440">
    <property type="component" value="Unassembled WGS sequence"/>
</dbReference>
<gene>
    <name evidence="3" type="ORF">SAMN06296378_2911</name>
</gene>
<feature type="compositionally biased region" description="Low complexity" evidence="1">
    <location>
        <begin position="166"/>
        <end position="181"/>
    </location>
</feature>
<evidence type="ECO:0000256" key="1">
    <source>
        <dbReference type="SAM" id="MobiDB-lite"/>
    </source>
</evidence>
<dbReference type="EMBL" id="OCST01000006">
    <property type="protein sequence ID" value="SOE73986.1"/>
    <property type="molecule type" value="Genomic_DNA"/>
</dbReference>
<dbReference type="AlphaFoldDB" id="A0A2C9A3N4"/>
<feature type="region of interest" description="Disordered" evidence="1">
    <location>
        <begin position="83"/>
        <end position="181"/>
    </location>
</feature>
<proteinExistence type="predicted"/>
<feature type="compositionally biased region" description="Basic and acidic residues" evidence="1">
    <location>
        <begin position="1"/>
        <end position="18"/>
    </location>
</feature>
<name>A0A2C9A3N4_9MICO</name>
<keyword evidence="2" id="KW-0812">Transmembrane</keyword>
<feature type="transmembrane region" description="Helical" evidence="2">
    <location>
        <begin position="46"/>
        <end position="66"/>
    </location>
</feature>
<evidence type="ECO:0000313" key="3">
    <source>
        <dbReference type="EMBL" id="SOE73986.1"/>
    </source>
</evidence>
<keyword evidence="2" id="KW-1133">Transmembrane helix</keyword>
<reference evidence="3 4" key="1">
    <citation type="submission" date="2017-09" db="EMBL/GenBank/DDBJ databases">
        <authorList>
            <person name="Ehlers B."/>
            <person name="Leendertz F.H."/>
        </authorList>
    </citation>
    <scope>NUCLEOTIDE SEQUENCE [LARGE SCALE GENOMIC DNA]</scope>
    <source>
        <strain evidence="3 4">CGMCC 1.05381</strain>
    </source>
</reference>
<organism evidence="3 4">
    <name type="scientific">Salinibacterium xinjiangense</name>
    <dbReference type="NCBI Taxonomy" id="386302"/>
    <lineage>
        <taxon>Bacteria</taxon>
        <taxon>Bacillati</taxon>
        <taxon>Actinomycetota</taxon>
        <taxon>Actinomycetes</taxon>
        <taxon>Micrococcales</taxon>
        <taxon>Microbacteriaceae</taxon>
        <taxon>Salinibacterium</taxon>
    </lineage>
</organism>
<sequence length="181" mass="18451">MALWHERLPPPEVSETRPPKKNLTALPPKSGDNTTVMVRFWGARSAIADAVFAIVAVAVIATGIVVTSELRFADAAGQPLDVPAVSITPSPVPGAEPAAEPNVKPSPKPSQEPTATPTSPPTSSSAPGDDEPGVVTGPLSGDDEPEVVTAPPPVEVELDNHDGLSNDDSSGDSSGASNPED</sequence>
<feature type="compositionally biased region" description="Low complexity" evidence="1">
    <location>
        <begin position="113"/>
        <end position="127"/>
    </location>
</feature>
<evidence type="ECO:0000313" key="4">
    <source>
        <dbReference type="Proteomes" id="UP000219440"/>
    </source>
</evidence>
<feature type="region of interest" description="Disordered" evidence="1">
    <location>
        <begin position="1"/>
        <end position="33"/>
    </location>
</feature>